<comment type="function">
    <text evidence="3">Acyl-CoA synthases catalyze the initial reaction in fatty acid metabolism, by forming a thioester with CoA. Has some preference toward medium-chain substrates. Plays a role in adipocyte differentiation.</text>
</comment>
<dbReference type="PANTHER" id="PTHR43201:SF5">
    <property type="entry name" value="MEDIUM-CHAIN ACYL-COA LIGASE ACSF2, MITOCHONDRIAL"/>
    <property type="match status" value="1"/>
</dbReference>
<evidence type="ECO:0000256" key="5">
    <source>
        <dbReference type="ARBA" id="ARBA00047319"/>
    </source>
</evidence>
<dbReference type="Proteomes" id="UP000276133">
    <property type="component" value="Unassembled WGS sequence"/>
</dbReference>
<comment type="caution">
    <text evidence="9">The sequence shown here is derived from an EMBL/GenBank/DDBJ whole genome shotgun (WGS) entry which is preliminary data.</text>
</comment>
<evidence type="ECO:0000259" key="8">
    <source>
        <dbReference type="Pfam" id="PF13193"/>
    </source>
</evidence>
<dbReference type="GO" id="GO:0006631">
    <property type="term" value="P:fatty acid metabolic process"/>
    <property type="evidence" value="ECO:0007669"/>
    <property type="project" value="TreeGrafter"/>
</dbReference>
<dbReference type="Pfam" id="PF13193">
    <property type="entry name" value="AMP-binding_C"/>
    <property type="match status" value="1"/>
</dbReference>
<organism evidence="9 10">
    <name type="scientific">Brachionus plicatilis</name>
    <name type="common">Marine rotifer</name>
    <name type="synonym">Brachionus muelleri</name>
    <dbReference type="NCBI Taxonomy" id="10195"/>
    <lineage>
        <taxon>Eukaryota</taxon>
        <taxon>Metazoa</taxon>
        <taxon>Spiralia</taxon>
        <taxon>Gnathifera</taxon>
        <taxon>Rotifera</taxon>
        <taxon>Eurotatoria</taxon>
        <taxon>Monogononta</taxon>
        <taxon>Pseudotrocha</taxon>
        <taxon>Ploima</taxon>
        <taxon>Brachionidae</taxon>
        <taxon>Brachionus</taxon>
    </lineage>
</organism>
<dbReference type="InterPro" id="IPR000873">
    <property type="entry name" value="AMP-dep_synth/lig_dom"/>
</dbReference>
<sequence length="610" mass="69247">MLILTCLKKVLRPDPRVQILALRNLGTSPVFRNDAKDSLKVVTNLKTSYASSTSDYNLVPHTIRDLIDIQAEQAPDKMVFGFPHQSMNLTFGELKQRVDAFASNLIDTGLQKGDRIAFALPNCYELAVAYMASAKLGLISVLLNPAYQLTEFEYMLKKSGTKALVIYDSFKHLNHMNLIRTLCPELDSSLSGQLNSKNLPLLKHVIVLNSPLNPTKQTFKGTWPYEKFVQPKSTIANFQLPYIDIDDPNLILFTSGTTDLFFKGALMTNSSLLNSAYLSTLVAGNPDGLKMICNPVPFFHIYGFSSGFLIPLLMQSSIVFPFYFPETVTTMKAIQGYKCVTLRGTPTQFFDLLHHPERKNYDLSSLDTVIFGGATVPPELLKKMHENFNLKMIAVGYGMTETSFCHSLTNYFDQNRSFKKAFESIGRPLPFTETKIVDIDTREIVPLDTDGELVIKGPHIFREYWDEKEKTAETFENGWLKTGDICSMDQEGYLYFKSRNKEVIIRGGANLYPAEIETFLRTHEKILDTQVFGVPDERMGEEICAWIKLKPNVQMDSEEVIMFCKGKISQFKIPKYIKFVDKFPINANNKILKIEMRKQAIAEYNLDKLI</sequence>
<dbReference type="Pfam" id="PF00501">
    <property type="entry name" value="AMP-binding"/>
    <property type="match status" value="1"/>
</dbReference>
<proteinExistence type="inferred from homology"/>
<dbReference type="InterPro" id="IPR045851">
    <property type="entry name" value="AMP-bd_C_sf"/>
</dbReference>
<dbReference type="AlphaFoldDB" id="A0A3M7RMY1"/>
<dbReference type="OrthoDB" id="10253115at2759"/>
<dbReference type="Gene3D" id="2.30.38.10">
    <property type="entry name" value="Luciferase, Domain 3"/>
    <property type="match status" value="1"/>
</dbReference>
<keyword evidence="2" id="KW-0436">Ligase</keyword>
<dbReference type="EMBL" id="REGN01003041">
    <property type="protein sequence ID" value="RNA24829.1"/>
    <property type="molecule type" value="Genomic_DNA"/>
</dbReference>
<evidence type="ECO:0000256" key="1">
    <source>
        <dbReference type="ARBA" id="ARBA00006432"/>
    </source>
</evidence>
<protein>
    <recommendedName>
        <fullName evidence="4">Medium-chain acyl-CoA ligase ACSF2, mitochondrial</fullName>
    </recommendedName>
</protein>
<evidence type="ECO:0000256" key="2">
    <source>
        <dbReference type="ARBA" id="ARBA00022598"/>
    </source>
</evidence>
<evidence type="ECO:0000256" key="4">
    <source>
        <dbReference type="ARBA" id="ARBA00039638"/>
    </source>
</evidence>
<dbReference type="GO" id="GO:0031956">
    <property type="term" value="F:medium-chain fatty acid-CoA ligase activity"/>
    <property type="evidence" value="ECO:0007669"/>
    <property type="project" value="UniProtKB-EC"/>
</dbReference>
<dbReference type="Gene3D" id="3.30.300.30">
    <property type="match status" value="1"/>
</dbReference>
<keyword evidence="10" id="KW-1185">Reference proteome</keyword>
<reference evidence="9 10" key="1">
    <citation type="journal article" date="2018" name="Sci. Rep.">
        <title>Genomic signatures of local adaptation to the degree of environmental predictability in rotifers.</title>
        <authorList>
            <person name="Franch-Gras L."/>
            <person name="Hahn C."/>
            <person name="Garcia-Roger E.M."/>
            <person name="Carmona M.J."/>
            <person name="Serra M."/>
            <person name="Gomez A."/>
        </authorList>
    </citation>
    <scope>NUCLEOTIDE SEQUENCE [LARGE SCALE GENOMIC DNA]</scope>
    <source>
        <strain evidence="9">HYR1</strain>
    </source>
</reference>
<dbReference type="STRING" id="10195.A0A3M7RMY1"/>
<evidence type="ECO:0000259" key="7">
    <source>
        <dbReference type="Pfam" id="PF00501"/>
    </source>
</evidence>
<gene>
    <name evidence="9" type="ORF">BpHYR1_030192</name>
</gene>
<comment type="catalytic activity">
    <reaction evidence="6">
        <text>a medium-chain fatty acid + ATP + CoA = a medium-chain fatty acyl-CoA + AMP + diphosphate</text>
        <dbReference type="Rhea" id="RHEA:48340"/>
        <dbReference type="ChEBI" id="CHEBI:30616"/>
        <dbReference type="ChEBI" id="CHEBI:33019"/>
        <dbReference type="ChEBI" id="CHEBI:57287"/>
        <dbReference type="ChEBI" id="CHEBI:59558"/>
        <dbReference type="ChEBI" id="CHEBI:90546"/>
        <dbReference type="ChEBI" id="CHEBI:456215"/>
        <dbReference type="EC" id="6.2.1.2"/>
    </reaction>
</comment>
<name>A0A3M7RMY1_BRAPC</name>
<comment type="similarity">
    <text evidence="1">Belongs to the ATP-dependent AMP-binding enzyme family.</text>
</comment>
<dbReference type="Gene3D" id="3.40.50.980">
    <property type="match status" value="2"/>
</dbReference>
<dbReference type="PANTHER" id="PTHR43201">
    <property type="entry name" value="ACYL-COA SYNTHETASE"/>
    <property type="match status" value="1"/>
</dbReference>
<accession>A0A3M7RMY1</accession>
<dbReference type="SUPFAM" id="SSF56801">
    <property type="entry name" value="Acetyl-CoA synthetase-like"/>
    <property type="match status" value="1"/>
</dbReference>
<feature type="domain" description="AMP-dependent synthetase/ligase" evidence="7">
    <location>
        <begin position="69"/>
        <end position="465"/>
    </location>
</feature>
<evidence type="ECO:0000313" key="10">
    <source>
        <dbReference type="Proteomes" id="UP000276133"/>
    </source>
</evidence>
<comment type="catalytic activity">
    <reaction evidence="5">
        <text>octanoate + ATP + CoA = octanoyl-CoA + AMP + diphosphate</text>
        <dbReference type="Rhea" id="RHEA:33631"/>
        <dbReference type="ChEBI" id="CHEBI:25646"/>
        <dbReference type="ChEBI" id="CHEBI:30616"/>
        <dbReference type="ChEBI" id="CHEBI:33019"/>
        <dbReference type="ChEBI" id="CHEBI:57287"/>
        <dbReference type="ChEBI" id="CHEBI:57386"/>
        <dbReference type="ChEBI" id="CHEBI:456215"/>
    </reaction>
</comment>
<evidence type="ECO:0000256" key="3">
    <source>
        <dbReference type="ARBA" id="ARBA00037247"/>
    </source>
</evidence>
<evidence type="ECO:0000313" key="9">
    <source>
        <dbReference type="EMBL" id="RNA24829.1"/>
    </source>
</evidence>
<evidence type="ECO:0000256" key="6">
    <source>
        <dbReference type="ARBA" id="ARBA00048277"/>
    </source>
</evidence>
<dbReference type="InterPro" id="IPR025110">
    <property type="entry name" value="AMP-bd_C"/>
</dbReference>
<dbReference type="FunFam" id="3.30.300.30:FF:000008">
    <property type="entry name" value="2,3-dihydroxybenzoate-AMP ligase"/>
    <property type="match status" value="1"/>
</dbReference>
<feature type="domain" description="AMP-binding enzyme C-terminal" evidence="8">
    <location>
        <begin position="515"/>
        <end position="590"/>
    </location>
</feature>